<proteinExistence type="inferred from homology"/>
<dbReference type="PATRIC" id="fig|576611.7.peg.1437"/>
<protein>
    <recommendedName>
        <fullName evidence="1">Cell division protein ZipA</fullName>
    </recommendedName>
</protein>
<dbReference type="KEGG" id="pdq:CL55_00014140"/>
<keyword evidence="1" id="KW-0132">Cell division</keyword>
<organism evidence="5 6">
    <name type="scientific">Polynucleobacter duraquae</name>
    <dbReference type="NCBI Taxonomy" id="1835254"/>
    <lineage>
        <taxon>Bacteria</taxon>
        <taxon>Pseudomonadati</taxon>
        <taxon>Pseudomonadota</taxon>
        <taxon>Betaproteobacteria</taxon>
        <taxon>Burkholderiales</taxon>
        <taxon>Burkholderiaceae</taxon>
        <taxon>Polynucleobacter</taxon>
    </lineage>
</organism>
<comment type="similarity">
    <text evidence="1">Belongs to the ZipA family.</text>
</comment>
<dbReference type="AlphaFoldDB" id="A0A0E3ZMR0"/>
<dbReference type="InterPro" id="IPR007449">
    <property type="entry name" value="ZipA_FtsZ-bd_C"/>
</dbReference>
<dbReference type="SMART" id="SM00771">
    <property type="entry name" value="ZipA_C"/>
    <property type="match status" value="1"/>
</dbReference>
<keyword evidence="1" id="KW-0131">Cell cycle</keyword>
<keyword evidence="6" id="KW-1185">Reference proteome</keyword>
<dbReference type="GO" id="GO:0005886">
    <property type="term" value="C:plasma membrane"/>
    <property type="evidence" value="ECO:0007669"/>
    <property type="project" value="UniProtKB-SubCell"/>
</dbReference>
<sequence length="358" mass="39601">MDLEQIMTALGLSDLQFALAVIGLLILILVAILNIKYARALRKAKARVEYYAAERSAREPTFGTGFADPSRGEQIEPVFKEGSLPVKSKLPAFSIDPRIDCVITLRFPQPIMGSEILKETHSWEDLSAPSSARWMCEGFNVDHDSSEAWGLLMPDSSYSELQLAIQLASRRGPIGVLELSDFCSRAQALALTLGSQIDMPSVTTMLDKAKELDFMAAESDIQLSINVLFDEAYPWNSLDSLMRQRGFILSRSGRTYEYFSNRAPIFSSNDLNPGEPVQQLTLLLELPLVSFDEKAFERMLAEGLEIAQVANGRLVDDNGINLSEISIQSIRKHLEGLYENLERSGVPAGSSAASRLFS</sequence>
<keyword evidence="2" id="KW-0997">Cell inner membrane</keyword>
<dbReference type="InterPro" id="IPR036765">
    <property type="entry name" value="ZipA_FtsZ-bd_C_sf"/>
</dbReference>
<dbReference type="SUPFAM" id="SSF64383">
    <property type="entry name" value="Cell-division protein ZipA, C-terminal domain"/>
    <property type="match status" value="1"/>
</dbReference>
<evidence type="ECO:0000313" key="5">
    <source>
        <dbReference type="EMBL" id="AKD25747.1"/>
    </source>
</evidence>
<feature type="domain" description="ZipA C-terminal FtsZ-binding" evidence="4">
    <location>
        <begin position="219"/>
        <end position="334"/>
    </location>
</feature>
<dbReference type="Proteomes" id="UP000061135">
    <property type="component" value="Chromosome"/>
</dbReference>
<dbReference type="GO" id="GO:0090529">
    <property type="term" value="P:cell septum assembly"/>
    <property type="evidence" value="ECO:0007669"/>
    <property type="project" value="InterPro"/>
</dbReference>
<comment type="function">
    <text evidence="1">Essential cell division protein that stabilizes the FtsZ protofilaments by cross-linking them and that serves as a cytoplasmic membrane anchor for the Z ring. Also required for the recruitment to the septal ring of downstream cell division proteins.</text>
</comment>
<evidence type="ECO:0000313" key="6">
    <source>
        <dbReference type="Proteomes" id="UP000061135"/>
    </source>
</evidence>
<evidence type="ECO:0000256" key="1">
    <source>
        <dbReference type="RuleBase" id="RU003612"/>
    </source>
</evidence>
<dbReference type="EMBL" id="CP007501">
    <property type="protein sequence ID" value="AKD25747.1"/>
    <property type="molecule type" value="Genomic_DNA"/>
</dbReference>
<evidence type="ECO:0000256" key="2">
    <source>
        <dbReference type="RuleBase" id="RU003613"/>
    </source>
</evidence>
<keyword evidence="3" id="KW-1133">Transmembrane helix</keyword>
<keyword evidence="2 3" id="KW-0472">Membrane</keyword>
<dbReference type="STRING" id="1835254.CL55_00014140"/>
<gene>
    <name evidence="5" type="ORF">CL55_00014140</name>
</gene>
<dbReference type="HOGENOM" id="CLU_040030_0_0_4"/>
<accession>A0A0E3ZMR0</accession>
<reference evidence="5 6" key="1">
    <citation type="submission" date="2014-03" db="EMBL/GenBank/DDBJ databases">
        <title>Genome of Polynucleobacter strain MWH-MoK4.</title>
        <authorList>
            <person name="Hahn M.W."/>
        </authorList>
    </citation>
    <scope>NUCLEOTIDE SEQUENCE [LARGE SCALE GENOMIC DNA]</scope>
    <source>
        <strain evidence="5 6">MWH-MoK4</strain>
    </source>
</reference>
<dbReference type="Pfam" id="PF04354">
    <property type="entry name" value="ZipA_C"/>
    <property type="match status" value="1"/>
</dbReference>
<evidence type="ECO:0000256" key="3">
    <source>
        <dbReference type="SAM" id="Phobius"/>
    </source>
</evidence>
<comment type="subcellular location">
    <subcellularLocation>
        <location evidence="2">Cell inner membrane</location>
        <topology evidence="2">Single-pass type I membrane protein</topology>
    </subcellularLocation>
</comment>
<keyword evidence="2" id="KW-1003">Cell membrane</keyword>
<feature type="transmembrane region" description="Helical" evidence="3">
    <location>
        <begin position="15"/>
        <end position="35"/>
    </location>
</feature>
<dbReference type="Gene3D" id="3.30.1400.10">
    <property type="entry name" value="ZipA, C-terminal FtsZ-binding domain"/>
    <property type="match status" value="1"/>
</dbReference>
<name>A0A0E3ZMR0_9BURK</name>
<evidence type="ECO:0000259" key="4">
    <source>
        <dbReference type="SMART" id="SM00771"/>
    </source>
</evidence>
<keyword evidence="2 3" id="KW-0812">Transmembrane</keyword>